<gene>
    <name evidence="5" type="ORF">LCGC14_0002140</name>
</gene>
<evidence type="ECO:0000259" key="3">
    <source>
        <dbReference type="Pfam" id="PF20419"/>
    </source>
</evidence>
<feature type="region of interest" description="Disordered" evidence="1">
    <location>
        <begin position="560"/>
        <end position="593"/>
    </location>
</feature>
<feature type="compositionally biased region" description="Gly residues" evidence="1">
    <location>
        <begin position="488"/>
        <end position="513"/>
    </location>
</feature>
<feature type="compositionally biased region" description="Low complexity" evidence="1">
    <location>
        <begin position="304"/>
        <end position="315"/>
    </location>
</feature>
<organism evidence="5">
    <name type="scientific">marine sediment metagenome</name>
    <dbReference type="NCBI Taxonomy" id="412755"/>
    <lineage>
        <taxon>unclassified sequences</taxon>
        <taxon>metagenomes</taxon>
        <taxon>ecological metagenomes</taxon>
    </lineage>
</organism>
<feature type="compositionally biased region" description="Gly residues" evidence="1">
    <location>
        <begin position="453"/>
        <end position="474"/>
    </location>
</feature>
<feature type="region of interest" description="Disordered" evidence="1">
    <location>
        <begin position="453"/>
        <end position="523"/>
    </location>
</feature>
<feature type="domain" description="DUF6701" evidence="3">
    <location>
        <begin position="3036"/>
        <end position="3694"/>
    </location>
</feature>
<dbReference type="Pfam" id="PF20419">
    <property type="entry name" value="DUF6701"/>
    <property type="match status" value="1"/>
</dbReference>
<accession>A0A0F9W770</accession>
<feature type="compositionally biased region" description="Gly residues" evidence="1">
    <location>
        <begin position="293"/>
        <end position="303"/>
    </location>
</feature>
<proteinExistence type="predicted"/>
<feature type="compositionally biased region" description="Gly residues" evidence="1">
    <location>
        <begin position="581"/>
        <end position="593"/>
    </location>
</feature>
<dbReference type="Pfam" id="PF21722">
    <property type="entry name" value="Gly_rich_2"/>
    <property type="match status" value="2"/>
</dbReference>
<feature type="region of interest" description="Disordered" evidence="1">
    <location>
        <begin position="282"/>
        <end position="332"/>
    </location>
</feature>
<keyword evidence="2" id="KW-0472">Membrane</keyword>
<feature type="transmembrane region" description="Helical" evidence="2">
    <location>
        <begin position="21"/>
        <end position="44"/>
    </location>
</feature>
<name>A0A0F9W770_9ZZZZ</name>
<dbReference type="EMBL" id="LAZR01000001">
    <property type="protein sequence ID" value="KKO12205.1"/>
    <property type="molecule type" value="Genomic_DNA"/>
</dbReference>
<feature type="compositionally biased region" description="Low complexity" evidence="1">
    <location>
        <begin position="151"/>
        <end position="172"/>
    </location>
</feature>
<feature type="domain" description="Glycine-rich" evidence="4">
    <location>
        <begin position="361"/>
        <end position="608"/>
    </location>
</feature>
<feature type="compositionally biased region" description="Gly residues" evidence="1">
    <location>
        <begin position="560"/>
        <end position="569"/>
    </location>
</feature>
<dbReference type="InterPro" id="IPR046524">
    <property type="entry name" value="DUF6701"/>
</dbReference>
<feature type="compositionally biased region" description="Gly residues" evidence="1">
    <location>
        <begin position="174"/>
        <end position="200"/>
    </location>
</feature>
<evidence type="ECO:0000259" key="4">
    <source>
        <dbReference type="Pfam" id="PF21722"/>
    </source>
</evidence>
<evidence type="ECO:0000256" key="2">
    <source>
        <dbReference type="SAM" id="Phobius"/>
    </source>
</evidence>
<feature type="region of interest" description="Disordered" evidence="1">
    <location>
        <begin position="143"/>
        <end position="243"/>
    </location>
</feature>
<feature type="domain" description="Glycine-rich" evidence="4">
    <location>
        <begin position="87"/>
        <end position="346"/>
    </location>
</feature>
<comment type="caution">
    <text evidence="5">The sequence shown here is derived from an EMBL/GenBank/DDBJ whole genome shotgun (WGS) entry which is preliminary data.</text>
</comment>
<keyword evidence="2" id="KW-1133">Transmembrane helix</keyword>
<reference evidence="5" key="1">
    <citation type="journal article" date="2015" name="Nature">
        <title>Complex archaea that bridge the gap between prokaryotes and eukaryotes.</title>
        <authorList>
            <person name="Spang A."/>
            <person name="Saw J.H."/>
            <person name="Jorgensen S.L."/>
            <person name="Zaremba-Niedzwiedzka K."/>
            <person name="Martijn J."/>
            <person name="Lind A.E."/>
            <person name="van Eijk R."/>
            <person name="Schleper C."/>
            <person name="Guy L."/>
            <person name="Ettema T.J."/>
        </authorList>
    </citation>
    <scope>NUCLEOTIDE SEQUENCE</scope>
</reference>
<sequence>MPQHRQFTARTRKIAELPEKGLWRWLVRGVCVGAGLLVVAGLVIAQVPGPVSVRGSGGIVAQVNTPILGTGGNISTQGAYTVHVFNGNGTFVPPAGLSSLDVLIVAGGGGGGGYEDGGGGGGAGGLRFVTGVNANQPSFSVQVGAGGAGGTTSNNLSGNGQQGGASSFGALSTVGGGGGGRGDQGSGGGGNGGSGGGGGSTSSNNNARPGGAAIGTPTQGNPGGAGSEDNNNNRKGGGGGGGAGAAGAIGTDNAGGNGGVGLNYSAQFGAVGGAGGWFAGGGGGGRRNDDPVGTGGQGGGGNGANENGPATAGAANTGGGGGGGGENFFNTHPGQAGGSGVVIVRYIAPTQPFIVHRFNSSGTFTPPPGVSQVDVLVVAGGGGGGTSRAFGTAGAGGGGAGGLVYRTGFAVGSSVAVTVGAGGAGGPGTGHANGINGGNSVFGSLTALGGGGGAGGNAQGSAGGSGGGSRGNDGGVALQPGAATTGAGFRGGNMPGSPGGAPATGGGGAGGAGQDIAGNTGENGGQGGIGLQYSISGTATFYAGGGGGGAAQNLSLPGAGGQGGGGAGGRDNITPTAGTPNTGGGGGGGNNSVNGAAGGSGVVFVRYRPPTLTIQTQPSASAISGAAFNQAPVVVLRDSNNSVVANATVTVAIASGGGTLGGTTSVQTNASGQATFNNLSITGAAGVRTLSFTVNGTTGSVVSNNVEIVTYHFEVEHDDLSSTCAPFTLITINVVDSNDNPVLNYEGTVTISNDASNGDYDLASGFPGNFTNLGNGSATYEFIATDTGTVQLEFMTTTANASLSFDANAGSIGTENYGPPLEIGQCSFAVAHNIQGGVCAASAVTFSVLGADGNVLSDYLGQVTVSSSSNTGNWSNAFGEPGVFSNGTAGDGVATYTFGAGDDGEVQLGYTNVAGTYTFDITSVAGDIATVSDDDGQLTVSACSFRIFVAGDVTALDSSVCRIEEIRIQVVNANASVVMNYAGTLNLSTVGITSGDWSKTGVAADALGNLTAGPGDGSATYPFQTGDEGEITLNFAVQAADEINFNIVAANVAQPSGNFDPTIDYEACVFRIVFPDGTDSDVCSIAQVDISIVDRAGNAVTDYEGQVELSTSTGFGSWEDISLSDGTLTDAFEEDGFATYEFVASDLGTISLGFRHRRDSGPVNINITDDVNQDAGNSANMYDQNLEIDLCTFEIILPEAQSNACTITQVQFNVRDRNADLATEFRGTMRISNNAGRGDWFEDGGTYDALPAPSGADAGIADYAFTAGDAGQVTLVFSSESPAQYNFDVVDDEGLIVEVPSADPTLFYTGCFPEIFAGPVCTDRDDFTTNLASIAIPAASPLAGTDSRMVLMSTHQIEDRASANTGTSATFDGDAMSLVKRQFNGVGPYSDDVAVELWTIFGADLPAGAGTYQGVFSGGAAGDSTTICLTSVVGVAQTLPVEAADPPTGPLNGTNYSQPVQNGEFRHNAVTTISTESNNSFVFSVTANDTQNGAADNTYYYLATQPNPLVGLWGGFDTGQLNPPPRTAELQARPDNGRSGGSAGVLSSLGVVTVVEPFRSGNSIDLNIEPTRNAHIVAAFEPRVEGEPLAEGFEPVILYKTFSGAMSYRAIGASLRTQPSGATVNAAVDCAFVDFSVGTEATLDMPPNSSVRAAYLYWAGQGSPEQVDNTVTFERGGSPSEFQIVADEVFNIIGTSTSVVDFFAAYADVTDIVTVNDDYRVSDFEVSSNGDWDNNGTCAAGWSLIVIYDNDDEQLRVVNLFHGFQPFQWASFTLVPRNFRMATYDNDRYLPNGQVTHFTIEGDSGLANGDESLSIQDEPDSVDFNNLSQEHLNSYNPVNNEFNETITRPLYELYDNGVDPPFYSWIGKDPALITNSQNNDGYEIDFAGPDAQLAGRSGSQIGSSYGVDVDTHYLGNDTLFDFSQPGNEAERITTRYSSGQDLVMLVSEVISVTNFPIADVEVFISQSGDFKVNGDGTYEVTVTNNGNGTSNGGEATGEVTLAMQLPTGMTFANASQVSGTGWSCTVNTAPANGAFTCTYDIGTSLAPGADLPTLTVNVDLAGPDVFTLNQNNRTVTARIVHTGGNCSATTTGLLPLESNCDRSPQFDNKYDLQGGAIDVNTLTAKTDANNNVESVVTTVQGIRTDLRIVKSVVDTLEVDQTGEYELVVTNLGPDDTTVPFTISDAQPSGVTFTGTSSADTEWTCSTLTPTLNCEFDGVLALNESTTLTLAVLVTGSARASVVNTAQVVVGTGNFDTVQSNNTSTNSTTIVGPPVGSQERFLLSVSTPGNDTSIGGLANFQNDDLIIYDPATNEAIMFFDDSVTNAGRVDDINAVHLLKNGHLILSANGSSVIGTNNLAFEPWDLVRYDPISGIAYMFLQGSTVFDNHESVNINGVYVNDDCPTSAGHSECTVLISTTGGATTSFDSLTFTSSDIIALDRSGANVTASVYMEGSDDDVFGATEGNGNVDVDAFYLRVDPNDPTATIDTIALSVDNETATIGDDPTMDPVDGTIVTRDDVTELNRTDDSTQNLFLGDQELGVFTPDVLAQPTAAQRRLDALHLVEDGYIGHFSIKVEQSGSVCAFALVRISKHDGLTHTRDDDYYGSVRLGTSTGVGNWSTHTGVQGTLNNGTLDDGAAIYTFDPADDGSVVLRLSYDQAATIKITATNGIASVLASENPNFVFSDELTEITWEDLFNTVSYGRNDGTRNWAADWSEVDGESASIGANPATGNVQVINDINNISGHQKLRLRSNTYAVNNSIQPSLARTFNLASVPASEDVVLSFDYNYTGAASTDQVVIEARGTSTSDPAWTQLTSYTGVSGSGSGSASLNLTTALGGNSNMTTTSQIRFRIANGYAVTGRFFIDNVKIETATDECGYTGSGSLDHYAIQHSGFGISCVGTPVTIIAHDAANNPINANGETINISISPGKGVWARVLSGGGALTALASQADNGSATYTFPQGESSVSLLLNYTVPAGAGQPVDINVLGQTSAASERVDEDPTLQIAEAGLVFYNESQDNYTIGTQIAGKPSNVAPLGQLLTVQGVRSSDQDPLQCVPLFDAGQTLPIEIGAECTDADSCVSGESFSVNGESVALVDNNNTAGASAYTEVELDFITQPSGDVGATVELNYSDVGIMQLHSRYNIPFGFFGDTNPITSNPITSNDPLTPPGVSGDYMLGSSNTFVVRPFGFAINFPGDEGNDRTNAGGGLLADNFADRAGNPADSLAVDDDGTVFVYAGEGFDTVVTAMAWQAIDDDDDQDGQPDAGANLYDNRPTPNFFYDTVGAADNYAVRLTVLENQAEALGGVRGELSNDTLTFNNFDNFAVAATGSASVSYNEVGIIDLQAELVDVNDNPLAYRGTDVVRGVVSDVGRFYPRRFDVLSAMLLPRIDASCTPPSIFTYMDEPFAIELELVARNTQGATTVNYRGGFAKLSAYTDLNFRAIEEVASADNNDLSTRLDNVSVPVAFESDWSVVQGGELVLEGNLAFSRADPANPDGPFEDIKIAFVPIDSDGVTLDPNDLDTEITQATPEYSLIAEHDFRYGRLLINNAFGPETEDLAITFRVEYFDGERFVVNTDDSCTVIDAAELTLVPGTYTGSLEDGDTGIDTPQTTEFFEGQVQGVESATSPSDATFTATAPGEGNGGTVDVEIDLDALNLPFLQFRWPEVDADYNENPRAQLEFGQFRSHDRVIHWQEIYNGPTSP</sequence>
<dbReference type="InterPro" id="IPR049304">
    <property type="entry name" value="Gly_rich_dom"/>
</dbReference>
<evidence type="ECO:0000256" key="1">
    <source>
        <dbReference type="SAM" id="MobiDB-lite"/>
    </source>
</evidence>
<keyword evidence="2" id="KW-0812">Transmembrane</keyword>
<evidence type="ECO:0000313" key="5">
    <source>
        <dbReference type="EMBL" id="KKO12205.1"/>
    </source>
</evidence>
<feature type="compositionally biased region" description="Gly residues" evidence="1">
    <location>
        <begin position="316"/>
        <end position="326"/>
    </location>
</feature>
<protein>
    <submittedName>
        <fullName evidence="5">Uncharacterized protein</fullName>
    </submittedName>
</protein>